<dbReference type="AlphaFoldDB" id="A0A286REL2"/>
<evidence type="ECO:0000313" key="1">
    <source>
        <dbReference type="EMBL" id="ASV74383.1"/>
    </source>
</evidence>
<keyword evidence="2" id="KW-1185">Reference proteome</keyword>
<dbReference type="KEGG" id="ttf:THTE_1781"/>
<gene>
    <name evidence="1" type="ORF">THTE_1781</name>
</gene>
<sequence length="205" mass="22794">MTIEKRSALAVWPKRRRRVSASTWGRCGGLHQRLTVQTATATSLNTIGLALQKKLAKVVLESWPRLWHNLRASCESDLAQAFPLAVITKWLGNSPSIALRRYLDPADAAYAQALNWMPPHESGQMNTGSVQTNSRTESGARVAEKAVQNIPALVDKIVKSESQNLFNRHVMQLGARRNLLLQTNLMEMIGLEPTTSCLQSRRSPN</sequence>
<reference evidence="1 2" key="1">
    <citation type="journal article" name="Front. Microbiol.">
        <title>Sugar Metabolism of the First Thermophilic Planctomycete Thermogutta terrifontis: Comparative Genomic and Transcriptomic Approaches.</title>
        <authorList>
            <person name="Elcheninov A.G."/>
            <person name="Menzel P."/>
            <person name="Gudbergsdottir S.R."/>
            <person name="Slesarev A.I."/>
            <person name="Kadnikov V.V."/>
            <person name="Krogh A."/>
            <person name="Bonch-Osmolovskaya E.A."/>
            <person name="Peng X."/>
            <person name="Kublanov I.V."/>
        </authorList>
    </citation>
    <scope>NUCLEOTIDE SEQUENCE [LARGE SCALE GENOMIC DNA]</scope>
    <source>
        <strain evidence="1 2">R1</strain>
    </source>
</reference>
<dbReference type="Proteomes" id="UP000215086">
    <property type="component" value="Chromosome"/>
</dbReference>
<name>A0A286REL2_9BACT</name>
<accession>A0A286REL2</accession>
<evidence type="ECO:0000313" key="2">
    <source>
        <dbReference type="Proteomes" id="UP000215086"/>
    </source>
</evidence>
<protein>
    <submittedName>
        <fullName evidence="1">Uncharacterized protein</fullName>
    </submittedName>
</protein>
<proteinExistence type="predicted"/>
<dbReference type="EMBL" id="CP018477">
    <property type="protein sequence ID" value="ASV74383.1"/>
    <property type="molecule type" value="Genomic_DNA"/>
</dbReference>
<organism evidence="1 2">
    <name type="scientific">Thermogutta terrifontis</name>
    <dbReference type="NCBI Taxonomy" id="1331910"/>
    <lineage>
        <taxon>Bacteria</taxon>
        <taxon>Pseudomonadati</taxon>
        <taxon>Planctomycetota</taxon>
        <taxon>Planctomycetia</taxon>
        <taxon>Pirellulales</taxon>
        <taxon>Thermoguttaceae</taxon>
        <taxon>Thermogutta</taxon>
    </lineage>
</organism>